<proteinExistence type="inferred from homology"/>
<evidence type="ECO:0000256" key="2">
    <source>
        <dbReference type="ARBA" id="ARBA00022723"/>
    </source>
</evidence>
<evidence type="ECO:0000256" key="1">
    <source>
        <dbReference type="ARBA" id="ARBA00006787"/>
    </source>
</evidence>
<reference evidence="6" key="1">
    <citation type="submission" date="2022-11" db="EMBL/GenBank/DDBJ databases">
        <title>Minimal conservation of predation-associated metabolite biosynthetic gene clusters underscores biosynthetic potential of Myxococcota including descriptions for ten novel species: Archangium lansinium sp. nov., Myxococcus landrumus sp. nov., Nannocystis bai.</title>
        <authorList>
            <person name="Ahearne A."/>
            <person name="Stevens C."/>
            <person name="Phillips K."/>
        </authorList>
    </citation>
    <scope>NUCLEOTIDE SEQUENCE</scope>
    <source>
        <strain evidence="6">Na p29</strain>
    </source>
</reference>
<comment type="caution">
    <text evidence="6">The sequence shown here is derived from an EMBL/GenBank/DDBJ whole genome shotgun (WGS) entry which is preliminary data.</text>
</comment>
<evidence type="ECO:0000256" key="4">
    <source>
        <dbReference type="PIRSR" id="PIRSR604294-1"/>
    </source>
</evidence>
<name>A0A9X3F0K8_9BACT</name>
<dbReference type="RefSeq" id="WP_267778018.1">
    <property type="nucleotide sequence ID" value="NZ_JAPNKE010000002.1"/>
</dbReference>
<feature type="compositionally biased region" description="Basic residues" evidence="5">
    <location>
        <begin position="9"/>
        <end position="40"/>
    </location>
</feature>
<sequence>MTGKPGGFVRRHPAHRPRHRPRAPLRLRRRRLRQRGRGRPRPGGAGEGDAWVVTFVSDTVHDLSECQIFAAHDLAAGPIARVRLPERIASGTHATWSSD</sequence>
<accession>A0A9X3F0K8</accession>
<comment type="similarity">
    <text evidence="1">Belongs to the carotenoid oxygenase family.</text>
</comment>
<dbReference type="GO" id="GO:0016702">
    <property type="term" value="F:oxidoreductase activity, acting on single donors with incorporation of molecular oxygen, incorporation of two atoms of oxygen"/>
    <property type="evidence" value="ECO:0007669"/>
    <property type="project" value="InterPro"/>
</dbReference>
<feature type="region of interest" description="Disordered" evidence="5">
    <location>
        <begin position="1"/>
        <end position="49"/>
    </location>
</feature>
<evidence type="ECO:0000313" key="7">
    <source>
        <dbReference type="Proteomes" id="UP001150924"/>
    </source>
</evidence>
<evidence type="ECO:0000313" key="6">
    <source>
        <dbReference type="EMBL" id="MCY1013862.1"/>
    </source>
</evidence>
<evidence type="ECO:0000256" key="3">
    <source>
        <dbReference type="ARBA" id="ARBA00023004"/>
    </source>
</evidence>
<organism evidence="6 7">
    <name type="scientific">Nannocystis pusilla</name>
    <dbReference type="NCBI Taxonomy" id="889268"/>
    <lineage>
        <taxon>Bacteria</taxon>
        <taxon>Pseudomonadati</taxon>
        <taxon>Myxococcota</taxon>
        <taxon>Polyangia</taxon>
        <taxon>Nannocystales</taxon>
        <taxon>Nannocystaceae</taxon>
        <taxon>Nannocystis</taxon>
    </lineage>
</organism>
<keyword evidence="7" id="KW-1185">Reference proteome</keyword>
<dbReference type="Pfam" id="PF03055">
    <property type="entry name" value="RPE65"/>
    <property type="match status" value="1"/>
</dbReference>
<dbReference type="GO" id="GO:0046872">
    <property type="term" value="F:metal ion binding"/>
    <property type="evidence" value="ECO:0007669"/>
    <property type="project" value="UniProtKB-KW"/>
</dbReference>
<keyword evidence="3 4" id="KW-0408">Iron</keyword>
<dbReference type="Proteomes" id="UP001150924">
    <property type="component" value="Unassembled WGS sequence"/>
</dbReference>
<dbReference type="EMBL" id="JAPNKE010000002">
    <property type="protein sequence ID" value="MCY1013862.1"/>
    <property type="molecule type" value="Genomic_DNA"/>
</dbReference>
<dbReference type="InterPro" id="IPR004294">
    <property type="entry name" value="Carotenoid_Oase"/>
</dbReference>
<feature type="binding site" evidence="4">
    <location>
        <position position="93"/>
    </location>
    <ligand>
        <name>Fe cation</name>
        <dbReference type="ChEBI" id="CHEBI:24875"/>
        <note>catalytic</note>
    </ligand>
</feature>
<comment type="cofactor">
    <cofactor evidence="4">
        <name>Fe(2+)</name>
        <dbReference type="ChEBI" id="CHEBI:29033"/>
    </cofactor>
    <text evidence="4">Binds 1 Fe(2+) ion per subunit.</text>
</comment>
<protein>
    <submittedName>
        <fullName evidence="6">Carotenoid oxygenase family protein</fullName>
    </submittedName>
</protein>
<keyword evidence="2 4" id="KW-0479">Metal-binding</keyword>
<gene>
    <name evidence="6" type="ORF">OV079_51725</name>
</gene>
<evidence type="ECO:0000256" key="5">
    <source>
        <dbReference type="SAM" id="MobiDB-lite"/>
    </source>
</evidence>
<dbReference type="AlphaFoldDB" id="A0A9X3F0K8"/>